<comment type="caution">
    <text evidence="3">The sequence shown here is derived from an EMBL/GenBank/DDBJ whole genome shotgun (WGS) entry which is preliminary data.</text>
</comment>
<keyword evidence="1" id="KW-0812">Transmembrane</keyword>
<dbReference type="AlphaFoldDB" id="A0A409WKF5"/>
<feature type="transmembrane region" description="Helical" evidence="1">
    <location>
        <begin position="59"/>
        <end position="78"/>
    </location>
</feature>
<name>A0A409WKF5_PSICY</name>
<protein>
    <recommendedName>
        <fullName evidence="2">DUF6533 domain-containing protein</fullName>
    </recommendedName>
</protein>
<reference evidence="3 4" key="1">
    <citation type="journal article" date="2018" name="Evol. Lett.">
        <title>Horizontal gene cluster transfer increased hallucinogenic mushroom diversity.</title>
        <authorList>
            <person name="Reynolds H.T."/>
            <person name="Vijayakumar V."/>
            <person name="Gluck-Thaler E."/>
            <person name="Korotkin H.B."/>
            <person name="Matheny P.B."/>
            <person name="Slot J.C."/>
        </authorList>
    </citation>
    <scope>NUCLEOTIDE SEQUENCE [LARGE SCALE GENOMIC DNA]</scope>
    <source>
        <strain evidence="3 4">2631</strain>
    </source>
</reference>
<evidence type="ECO:0000256" key="1">
    <source>
        <dbReference type="SAM" id="Phobius"/>
    </source>
</evidence>
<dbReference type="OrthoDB" id="3341843at2759"/>
<dbReference type="InParanoid" id="A0A409WKF5"/>
<proteinExistence type="predicted"/>
<dbReference type="InterPro" id="IPR045340">
    <property type="entry name" value="DUF6533"/>
</dbReference>
<organism evidence="3 4">
    <name type="scientific">Psilocybe cyanescens</name>
    <dbReference type="NCBI Taxonomy" id="93625"/>
    <lineage>
        <taxon>Eukaryota</taxon>
        <taxon>Fungi</taxon>
        <taxon>Dikarya</taxon>
        <taxon>Basidiomycota</taxon>
        <taxon>Agaricomycotina</taxon>
        <taxon>Agaricomycetes</taxon>
        <taxon>Agaricomycetidae</taxon>
        <taxon>Agaricales</taxon>
        <taxon>Agaricineae</taxon>
        <taxon>Strophariaceae</taxon>
        <taxon>Psilocybe</taxon>
    </lineage>
</organism>
<evidence type="ECO:0000259" key="2">
    <source>
        <dbReference type="Pfam" id="PF20151"/>
    </source>
</evidence>
<dbReference type="EMBL" id="NHYD01003401">
    <property type="protein sequence ID" value="PPQ78900.1"/>
    <property type="molecule type" value="Genomic_DNA"/>
</dbReference>
<keyword evidence="1" id="KW-0472">Membrane</keyword>
<evidence type="ECO:0000313" key="4">
    <source>
        <dbReference type="Proteomes" id="UP000283269"/>
    </source>
</evidence>
<keyword evidence="4" id="KW-1185">Reference proteome</keyword>
<feature type="transmembrane region" description="Helical" evidence="1">
    <location>
        <begin position="90"/>
        <end position="113"/>
    </location>
</feature>
<keyword evidence="1" id="KW-1133">Transmembrane helix</keyword>
<dbReference type="Proteomes" id="UP000283269">
    <property type="component" value="Unassembled WGS sequence"/>
</dbReference>
<accession>A0A409WKF5</accession>
<evidence type="ECO:0000313" key="3">
    <source>
        <dbReference type="EMBL" id="PPQ78900.1"/>
    </source>
</evidence>
<feature type="domain" description="DUF6533" evidence="2">
    <location>
        <begin position="29"/>
        <end position="55"/>
    </location>
</feature>
<sequence>MPDSLSSTLNLLPSTLVDVFSRAKVIPFTEVAYVWSRRRSFGTYLFVLNRYLPFIDLTLSLYGLNTAGIEITQGILVLRTIAIWERNRWVCGILAVVITGTAVSAIVSSKLYLDSLYFVEENPDFFFGCVLKSSNKMIVISFIAILISETSKHPFRSSLSTASDLKHRSHLRPNGDTSSSTFAPIKFILGTSTLQARPQRALHSMLCNRVIFIILSVQREQDESDSGDINSLSRRQDAGTESGIVLSTILDTFATLPDDRASEIHEIHHGI</sequence>
<dbReference type="Pfam" id="PF20151">
    <property type="entry name" value="DUF6533"/>
    <property type="match status" value="1"/>
</dbReference>
<gene>
    <name evidence="3" type="ORF">CVT25_002388</name>
</gene>